<proteinExistence type="predicted"/>
<name>A0A663MNS9_ATHCN</name>
<protein>
    <submittedName>
        <fullName evidence="1">Uncharacterized protein</fullName>
    </submittedName>
</protein>
<organism evidence="1 2">
    <name type="scientific">Athene cunicularia</name>
    <name type="common">Burrowing owl</name>
    <name type="synonym">Speotyto cunicularia</name>
    <dbReference type="NCBI Taxonomy" id="194338"/>
    <lineage>
        <taxon>Eukaryota</taxon>
        <taxon>Metazoa</taxon>
        <taxon>Chordata</taxon>
        <taxon>Craniata</taxon>
        <taxon>Vertebrata</taxon>
        <taxon>Euteleostomi</taxon>
        <taxon>Archelosauria</taxon>
        <taxon>Archosauria</taxon>
        <taxon>Dinosauria</taxon>
        <taxon>Saurischia</taxon>
        <taxon>Theropoda</taxon>
        <taxon>Coelurosauria</taxon>
        <taxon>Aves</taxon>
        <taxon>Neognathae</taxon>
        <taxon>Neoaves</taxon>
        <taxon>Telluraves</taxon>
        <taxon>Strigiformes</taxon>
        <taxon>Strigidae</taxon>
        <taxon>Athene</taxon>
    </lineage>
</organism>
<evidence type="ECO:0000313" key="2">
    <source>
        <dbReference type="Proteomes" id="UP000472269"/>
    </source>
</evidence>
<reference evidence="1" key="2">
    <citation type="submission" date="2025-09" db="UniProtKB">
        <authorList>
            <consortium name="Ensembl"/>
        </authorList>
    </citation>
    <scope>IDENTIFICATION</scope>
</reference>
<dbReference type="Proteomes" id="UP000472269">
    <property type="component" value="Unplaced"/>
</dbReference>
<sequence>RVVAGLENAFEHHHVAQLLRRFSSDYATSRNISLDAALAHHLQQCSYHLRLFRSWLISGQDDLECLYGTARCSCLGPMLLGLSRDHCLLENAKYALLLEKESISLTASLKSLGCCCSKLCGLLHPAVLEP</sequence>
<dbReference type="Ensembl" id="ENSACUT00000014345.1">
    <property type="protein sequence ID" value="ENSACUP00000013452.1"/>
    <property type="gene ID" value="ENSACUG00000009058.1"/>
</dbReference>
<accession>A0A663MNS9</accession>
<reference evidence="1" key="1">
    <citation type="submission" date="2025-08" db="UniProtKB">
        <authorList>
            <consortium name="Ensembl"/>
        </authorList>
    </citation>
    <scope>IDENTIFICATION</scope>
</reference>
<evidence type="ECO:0000313" key="1">
    <source>
        <dbReference type="Ensembl" id="ENSACUP00000013452.1"/>
    </source>
</evidence>
<dbReference type="AlphaFoldDB" id="A0A663MNS9"/>
<keyword evidence="2" id="KW-1185">Reference proteome</keyword>